<keyword evidence="4" id="KW-1185">Reference proteome</keyword>
<organism evidence="3 4">
    <name type="scientific">Microthyrium microscopicum</name>
    <dbReference type="NCBI Taxonomy" id="703497"/>
    <lineage>
        <taxon>Eukaryota</taxon>
        <taxon>Fungi</taxon>
        <taxon>Dikarya</taxon>
        <taxon>Ascomycota</taxon>
        <taxon>Pezizomycotina</taxon>
        <taxon>Dothideomycetes</taxon>
        <taxon>Dothideomycetes incertae sedis</taxon>
        <taxon>Microthyriales</taxon>
        <taxon>Microthyriaceae</taxon>
        <taxon>Microthyrium</taxon>
    </lineage>
</organism>
<dbReference type="GO" id="GO:0005673">
    <property type="term" value="C:transcription factor TFIIE complex"/>
    <property type="evidence" value="ECO:0007669"/>
    <property type="project" value="TreeGrafter"/>
</dbReference>
<dbReference type="EMBL" id="MU004230">
    <property type="protein sequence ID" value="KAF2675484.1"/>
    <property type="molecule type" value="Genomic_DNA"/>
</dbReference>
<dbReference type="PANTHER" id="PTHR13097:SF7">
    <property type="entry name" value="GENERAL TRANSCRIPTION FACTOR IIE SUBUNIT 1"/>
    <property type="match status" value="1"/>
</dbReference>
<feature type="compositionally biased region" description="Polar residues" evidence="1">
    <location>
        <begin position="282"/>
        <end position="295"/>
    </location>
</feature>
<feature type="compositionally biased region" description="Basic and acidic residues" evidence="1">
    <location>
        <begin position="296"/>
        <end position="314"/>
    </location>
</feature>
<dbReference type="SMART" id="SM00531">
    <property type="entry name" value="TFIIE"/>
    <property type="match status" value="1"/>
</dbReference>
<accession>A0A6A6UWX9</accession>
<dbReference type="InterPro" id="IPR039997">
    <property type="entry name" value="TFE"/>
</dbReference>
<dbReference type="InterPro" id="IPR002853">
    <property type="entry name" value="TFIIE_asu"/>
</dbReference>
<dbReference type="PANTHER" id="PTHR13097">
    <property type="entry name" value="TRANSCRIPTION INITIATION FACTOR IIE, ALPHA SUBUNIT"/>
    <property type="match status" value="1"/>
</dbReference>
<protein>
    <recommendedName>
        <fullName evidence="2">Transcription initiation factor IIE subunit alpha N-terminal domain-containing protein</fullName>
    </recommendedName>
</protein>
<feature type="compositionally biased region" description="Polar residues" evidence="1">
    <location>
        <begin position="379"/>
        <end position="389"/>
    </location>
</feature>
<proteinExistence type="predicted"/>
<feature type="compositionally biased region" description="Acidic residues" evidence="1">
    <location>
        <begin position="406"/>
        <end position="418"/>
    </location>
</feature>
<gene>
    <name evidence="3" type="ORF">BT63DRAFT_420680</name>
</gene>
<dbReference type="Proteomes" id="UP000799302">
    <property type="component" value="Unassembled WGS sequence"/>
</dbReference>
<dbReference type="SUPFAM" id="SSF57783">
    <property type="entry name" value="Zinc beta-ribbon"/>
    <property type="match status" value="1"/>
</dbReference>
<evidence type="ECO:0000259" key="2">
    <source>
        <dbReference type="SMART" id="SM00531"/>
    </source>
</evidence>
<feature type="compositionally biased region" description="Acidic residues" evidence="1">
    <location>
        <begin position="342"/>
        <end position="360"/>
    </location>
</feature>
<dbReference type="InterPro" id="IPR013083">
    <property type="entry name" value="Znf_RING/FYVE/PHD"/>
</dbReference>
<dbReference type="GO" id="GO:0006367">
    <property type="term" value="P:transcription initiation at RNA polymerase II promoter"/>
    <property type="evidence" value="ECO:0007669"/>
    <property type="project" value="InterPro"/>
</dbReference>
<feature type="compositionally biased region" description="Basic and acidic residues" evidence="1">
    <location>
        <begin position="366"/>
        <end position="376"/>
    </location>
</feature>
<evidence type="ECO:0000313" key="4">
    <source>
        <dbReference type="Proteomes" id="UP000799302"/>
    </source>
</evidence>
<evidence type="ECO:0000313" key="3">
    <source>
        <dbReference type="EMBL" id="KAF2675484.1"/>
    </source>
</evidence>
<feature type="domain" description="Transcription initiation factor IIE subunit alpha N-terminal" evidence="2">
    <location>
        <begin position="16"/>
        <end position="169"/>
    </location>
</feature>
<name>A0A6A6UWX9_9PEZI</name>
<dbReference type="Gene3D" id="3.30.40.10">
    <property type="entry name" value="Zinc/RING finger domain, C3HC4 (zinc finger)"/>
    <property type="match status" value="1"/>
</dbReference>
<dbReference type="OrthoDB" id="361102at2759"/>
<evidence type="ECO:0000256" key="1">
    <source>
        <dbReference type="SAM" id="MobiDB-lite"/>
    </source>
</evidence>
<dbReference type="AlphaFoldDB" id="A0A6A6UWX9"/>
<reference evidence="3" key="1">
    <citation type="journal article" date="2020" name="Stud. Mycol.">
        <title>101 Dothideomycetes genomes: a test case for predicting lifestyles and emergence of pathogens.</title>
        <authorList>
            <person name="Haridas S."/>
            <person name="Albert R."/>
            <person name="Binder M."/>
            <person name="Bloem J."/>
            <person name="Labutti K."/>
            <person name="Salamov A."/>
            <person name="Andreopoulos B."/>
            <person name="Baker S."/>
            <person name="Barry K."/>
            <person name="Bills G."/>
            <person name="Bluhm B."/>
            <person name="Cannon C."/>
            <person name="Castanera R."/>
            <person name="Culley D."/>
            <person name="Daum C."/>
            <person name="Ezra D."/>
            <person name="Gonzalez J."/>
            <person name="Henrissat B."/>
            <person name="Kuo A."/>
            <person name="Liang C."/>
            <person name="Lipzen A."/>
            <person name="Lutzoni F."/>
            <person name="Magnuson J."/>
            <person name="Mondo S."/>
            <person name="Nolan M."/>
            <person name="Ohm R."/>
            <person name="Pangilinan J."/>
            <person name="Park H.-J."/>
            <person name="Ramirez L."/>
            <person name="Alfaro M."/>
            <person name="Sun H."/>
            <person name="Tritt A."/>
            <person name="Yoshinaga Y."/>
            <person name="Zwiers L.-H."/>
            <person name="Turgeon B."/>
            <person name="Goodwin S."/>
            <person name="Spatafora J."/>
            <person name="Crous P."/>
            <person name="Grigoriev I."/>
        </authorList>
    </citation>
    <scope>NUCLEOTIDE SEQUENCE</scope>
    <source>
        <strain evidence="3">CBS 115976</strain>
    </source>
</reference>
<sequence length="418" mass="45077">MEQTLVRAVSRAFCGPEPTIVLDAIINHTALNLEQLRTIFTSTGRVPRDLQKSVGTLRDAGLVSMISRQETKANAQKATTIEYFYVDYRLAIDATKYRLHFLESALHAKGRPTTARTDFHCPRCKSAYTQLEVMDDIDPQGRGSGFVCKKCGTVLVYTPQVDKVADALNDASSPIGVFNTQFGWLVEMLKKIDAMPVPVTNGEMALEGMVPPPKDESALPGLLDVNSGQSTVKPSAVLGQQAKAEKVEVHLTTDRETSAAEVAAEAARKAKIAAQNALPEWHTNSTVVNGSSTPKNEVKGAETPTEKKEAEGKTPEGGAVEDDLADFFTQMQAQKDAKQAQADEEDDEEDDDEDDFEDVDVIAPPEAKRPRTDDGSAKASDSNANTPAGMSTPAMANGSGTPVVAEESDEDEEFETVV</sequence>
<feature type="region of interest" description="Disordered" evidence="1">
    <location>
        <begin position="275"/>
        <end position="418"/>
    </location>
</feature>